<name>A0A109JVA2_9HYPH</name>
<evidence type="ECO:0000256" key="1">
    <source>
        <dbReference type="SAM" id="SignalP"/>
    </source>
</evidence>
<dbReference type="EMBL" id="LNCD01000051">
    <property type="protein sequence ID" value="KWV55758.1"/>
    <property type="molecule type" value="Genomic_DNA"/>
</dbReference>
<evidence type="ECO:0000313" key="3">
    <source>
        <dbReference type="Proteomes" id="UP000068164"/>
    </source>
</evidence>
<evidence type="ECO:0000313" key="2">
    <source>
        <dbReference type="EMBL" id="KWV55758.1"/>
    </source>
</evidence>
<reference evidence="2 3" key="1">
    <citation type="submission" date="2015-11" db="EMBL/GenBank/DDBJ databases">
        <title>Draft Genome Sequence of the Strain BR 10423 (Rhizobium sp.) isolated from nodules of Mimosa pudica.</title>
        <authorList>
            <person name="Barauna A.C."/>
            <person name="Zilli J.E."/>
            <person name="Simoes-Araujo J.L."/>
            <person name="Reis V.M."/>
            <person name="James E.K."/>
            <person name="Reis F.B.Jr."/>
            <person name="Rouws L.F."/>
            <person name="Passos S.R."/>
            <person name="Gois S.R."/>
        </authorList>
    </citation>
    <scope>NUCLEOTIDE SEQUENCE [LARGE SCALE GENOMIC DNA]</scope>
    <source>
        <strain evidence="2 3">BR10423</strain>
    </source>
</reference>
<accession>A0A109JVA2</accession>
<feature type="chain" id="PRO_5007137216" evidence="1">
    <location>
        <begin position="20"/>
        <end position="109"/>
    </location>
</feature>
<dbReference type="Proteomes" id="UP000068164">
    <property type="component" value="Unassembled WGS sequence"/>
</dbReference>
<protein>
    <submittedName>
        <fullName evidence="2">Uncharacterized protein</fullName>
    </submittedName>
</protein>
<sequence length="109" mass="12151">MKKLVVAIAFVMAASPALAISRYNALNMSCQAARAAIHNEGAVILRYPSKRVSGMTLFDRYIRNSNYCDPNQYAEWTTIPTKDNPRCGVLNCQSIDNLDGMFIIPDYSL</sequence>
<feature type="signal peptide" evidence="1">
    <location>
        <begin position="1"/>
        <end position="19"/>
    </location>
</feature>
<dbReference type="RefSeq" id="WP_025659930.1">
    <property type="nucleotide sequence ID" value="NZ_JBBNAS010000067.1"/>
</dbReference>
<organism evidence="2 3">
    <name type="scientific">Rhizobium altiplani</name>
    <dbReference type="NCBI Taxonomy" id="1864509"/>
    <lineage>
        <taxon>Bacteria</taxon>
        <taxon>Pseudomonadati</taxon>
        <taxon>Pseudomonadota</taxon>
        <taxon>Alphaproteobacteria</taxon>
        <taxon>Hyphomicrobiales</taxon>
        <taxon>Rhizobiaceae</taxon>
        <taxon>Rhizobium/Agrobacterium group</taxon>
        <taxon>Rhizobium</taxon>
    </lineage>
</organism>
<gene>
    <name evidence="2" type="ORF">AS026_36870</name>
</gene>
<dbReference type="OrthoDB" id="7870801at2"/>
<comment type="caution">
    <text evidence="2">The sequence shown here is derived from an EMBL/GenBank/DDBJ whole genome shotgun (WGS) entry which is preliminary data.</text>
</comment>
<keyword evidence="1" id="KW-0732">Signal</keyword>
<dbReference type="AlphaFoldDB" id="A0A109JVA2"/>
<proteinExistence type="predicted"/>
<keyword evidence="3" id="KW-1185">Reference proteome</keyword>